<comment type="subcellular location">
    <subcellularLocation>
        <location evidence="2">Cytoplasm</location>
    </subcellularLocation>
    <subcellularLocation>
        <location evidence="1">Nucleus</location>
    </subcellularLocation>
</comment>
<dbReference type="Proteomes" id="UP000009131">
    <property type="component" value="Unassembled WGS sequence"/>
</dbReference>
<name>G7E9C1_MIXOS</name>
<evidence type="ECO:0000313" key="9">
    <source>
        <dbReference type="Proteomes" id="UP000009131"/>
    </source>
</evidence>
<dbReference type="PROSITE" id="PS50076">
    <property type="entry name" value="DNAJ_2"/>
    <property type="match status" value="1"/>
</dbReference>
<reference evidence="8 9" key="2">
    <citation type="journal article" date="2012" name="Open Biol.">
        <title>Characteristics of nucleosomes and linker DNA regions on the genome of the basidiomycete Mixia osmundae revealed by mono- and dinucleosome mapping.</title>
        <authorList>
            <person name="Nishida H."/>
            <person name="Kondo S."/>
            <person name="Matsumoto T."/>
            <person name="Suzuki Y."/>
            <person name="Yoshikawa H."/>
            <person name="Taylor T.D."/>
            <person name="Sugiyama J."/>
        </authorList>
    </citation>
    <scope>NUCLEOTIDE SEQUENCE [LARGE SCALE GENOMIC DNA]</scope>
    <source>
        <strain evidence="9">CBS 9802 / IAM 14324 / JCM 22182 / KY 12970</strain>
    </source>
</reference>
<dbReference type="SUPFAM" id="SSF46565">
    <property type="entry name" value="Chaperone J-domain"/>
    <property type="match status" value="1"/>
</dbReference>
<dbReference type="eggNOG" id="KOG0691">
    <property type="taxonomic scope" value="Eukaryota"/>
</dbReference>
<feature type="domain" description="J" evidence="7">
    <location>
        <begin position="8"/>
        <end position="73"/>
    </location>
</feature>
<gene>
    <name evidence="8" type="primary">Mo05934</name>
    <name evidence="8" type="ORF">E5Q_05934</name>
</gene>
<dbReference type="InterPro" id="IPR052094">
    <property type="entry name" value="Pre-mRNA-splicing_ERAD"/>
</dbReference>
<dbReference type="SMART" id="SM00271">
    <property type="entry name" value="DnaJ"/>
    <property type="match status" value="1"/>
</dbReference>
<accession>G7E9C1</accession>
<feature type="compositionally biased region" description="Basic and acidic residues" evidence="6">
    <location>
        <begin position="120"/>
        <end position="134"/>
    </location>
</feature>
<feature type="region of interest" description="Disordered" evidence="6">
    <location>
        <begin position="249"/>
        <end position="268"/>
    </location>
</feature>
<keyword evidence="3" id="KW-0963">Cytoplasm</keyword>
<keyword evidence="5" id="KW-0539">Nucleus</keyword>
<dbReference type="HOGENOM" id="CLU_045732_1_0_1"/>
<proteinExistence type="predicted"/>
<dbReference type="GO" id="GO:0005681">
    <property type="term" value="C:spliceosomal complex"/>
    <property type="evidence" value="ECO:0007669"/>
    <property type="project" value="TreeGrafter"/>
</dbReference>
<dbReference type="CDD" id="cd06257">
    <property type="entry name" value="DnaJ"/>
    <property type="match status" value="1"/>
</dbReference>
<dbReference type="PANTHER" id="PTHR44313">
    <property type="entry name" value="DNAJ HOMOLOG SUBFAMILY C MEMBER 17"/>
    <property type="match status" value="1"/>
</dbReference>
<dbReference type="FunCoup" id="G7E9C1">
    <property type="interactions" value="339"/>
</dbReference>
<dbReference type="OMA" id="NPLHFQW"/>
<dbReference type="PANTHER" id="PTHR44313:SF1">
    <property type="entry name" value="DNAJ HOMOLOG SUBFAMILY C MEMBER 17"/>
    <property type="match status" value="1"/>
</dbReference>
<dbReference type="OrthoDB" id="376357at2759"/>
<evidence type="ECO:0000256" key="4">
    <source>
        <dbReference type="ARBA" id="ARBA00023186"/>
    </source>
</evidence>
<reference evidence="8 9" key="1">
    <citation type="journal article" date="2011" name="J. Gen. Appl. Microbiol.">
        <title>Draft genome sequencing of the enigmatic basidiomycete Mixia osmundae.</title>
        <authorList>
            <person name="Nishida H."/>
            <person name="Nagatsuka Y."/>
            <person name="Sugiyama J."/>
        </authorList>
    </citation>
    <scope>NUCLEOTIDE SEQUENCE [LARGE SCALE GENOMIC DNA]</scope>
    <source>
        <strain evidence="9">CBS 9802 / IAM 14324 / JCM 22182 / KY 12970</strain>
    </source>
</reference>
<feature type="region of interest" description="Disordered" evidence="6">
    <location>
        <begin position="105"/>
        <end position="163"/>
    </location>
</feature>
<organism evidence="8 9">
    <name type="scientific">Mixia osmundae (strain CBS 9802 / IAM 14324 / JCM 22182 / KY 12970)</name>
    <dbReference type="NCBI Taxonomy" id="764103"/>
    <lineage>
        <taxon>Eukaryota</taxon>
        <taxon>Fungi</taxon>
        <taxon>Dikarya</taxon>
        <taxon>Basidiomycota</taxon>
        <taxon>Pucciniomycotina</taxon>
        <taxon>Mixiomycetes</taxon>
        <taxon>Mixiales</taxon>
        <taxon>Mixiaceae</taxon>
        <taxon>Mixia</taxon>
    </lineage>
</organism>
<evidence type="ECO:0000259" key="7">
    <source>
        <dbReference type="PROSITE" id="PS50076"/>
    </source>
</evidence>
<dbReference type="EMBL" id="BABT02000220">
    <property type="protein sequence ID" value="GAA99240.1"/>
    <property type="molecule type" value="Genomic_DNA"/>
</dbReference>
<evidence type="ECO:0000256" key="2">
    <source>
        <dbReference type="ARBA" id="ARBA00004496"/>
    </source>
</evidence>
<dbReference type="Pfam" id="PF00226">
    <property type="entry name" value="DnaJ"/>
    <property type="match status" value="1"/>
</dbReference>
<dbReference type="GO" id="GO:0000390">
    <property type="term" value="P:spliceosomal complex disassembly"/>
    <property type="evidence" value="ECO:0007669"/>
    <property type="project" value="TreeGrafter"/>
</dbReference>
<dbReference type="InterPro" id="IPR036869">
    <property type="entry name" value="J_dom_sf"/>
</dbReference>
<dbReference type="InterPro" id="IPR012677">
    <property type="entry name" value="Nucleotide-bd_a/b_plait_sf"/>
</dbReference>
<dbReference type="InterPro" id="IPR001623">
    <property type="entry name" value="DnaJ_domain"/>
</dbReference>
<dbReference type="InParanoid" id="G7E9C1"/>
<evidence type="ECO:0000256" key="6">
    <source>
        <dbReference type="SAM" id="MobiDB-lite"/>
    </source>
</evidence>
<evidence type="ECO:0000256" key="1">
    <source>
        <dbReference type="ARBA" id="ARBA00004123"/>
    </source>
</evidence>
<dbReference type="STRING" id="764103.G7E9C1"/>
<evidence type="ECO:0000256" key="5">
    <source>
        <dbReference type="ARBA" id="ARBA00023242"/>
    </source>
</evidence>
<keyword evidence="4" id="KW-0143">Chaperone</keyword>
<evidence type="ECO:0000256" key="3">
    <source>
        <dbReference type="ARBA" id="ARBA00022490"/>
    </source>
</evidence>
<protein>
    <recommendedName>
        <fullName evidence="7">J domain-containing protein</fullName>
    </recommendedName>
</protein>
<dbReference type="AlphaFoldDB" id="G7E9C1"/>
<sequence>MAEPPAKDPYELLSVANAATLAEIKSAYRKQSLKVHPDRNPGNAQAAAQFHELTLAYELLQDPVRRASHDKLQAHHRAKAQRFASLDKKRKTDLVDLEARERAYKLSKESSDRQTSQRGQEVERLKSEAQRMKEALLQSRRNNAPATPPPSVARVPEDAQQTASLESTVRLRWRKKYLPDLDSQARLKELLASLGAVESIVLAPVKADAKSNTALVVFGSIAAAVRAVRASATPNTAFEHISITWAGEPPSRAGKLPTQSDREVEVPPAASVTLEELTLGRLREREAERARLMAELAEQDAST</sequence>
<dbReference type="Gene3D" id="1.10.287.110">
    <property type="entry name" value="DnaJ domain"/>
    <property type="match status" value="1"/>
</dbReference>
<dbReference type="RefSeq" id="XP_014568486.1">
    <property type="nucleotide sequence ID" value="XM_014713000.1"/>
</dbReference>
<dbReference type="PRINTS" id="PR00625">
    <property type="entry name" value="JDOMAIN"/>
</dbReference>
<evidence type="ECO:0000313" key="8">
    <source>
        <dbReference type="EMBL" id="GAA99240.1"/>
    </source>
</evidence>
<dbReference type="Gene3D" id="3.30.70.330">
    <property type="match status" value="1"/>
</dbReference>
<dbReference type="GO" id="GO:0005737">
    <property type="term" value="C:cytoplasm"/>
    <property type="evidence" value="ECO:0007669"/>
    <property type="project" value="UniProtKB-SubCell"/>
</dbReference>
<keyword evidence="9" id="KW-1185">Reference proteome</keyword>
<comment type="caution">
    <text evidence="8">The sequence shown here is derived from an EMBL/GenBank/DDBJ whole genome shotgun (WGS) entry which is preliminary data.</text>
</comment>